<feature type="transmembrane region" description="Helical" evidence="15">
    <location>
        <begin position="103"/>
        <end position="130"/>
    </location>
</feature>
<keyword evidence="13" id="KW-0535">Nitrogen fixation</keyword>
<comment type="catalytic activity">
    <reaction evidence="1 13">
        <text>ATP + protein L-histidine = ADP + protein N-phospho-L-histidine.</text>
        <dbReference type="EC" id="2.7.13.3"/>
    </reaction>
</comment>
<dbReference type="PIRSF" id="PIRSF037532">
    <property type="entry name" value="STHK_NtrY"/>
    <property type="match status" value="1"/>
</dbReference>
<dbReference type="SUPFAM" id="SSF47384">
    <property type="entry name" value="Homodimeric domain of signal transducing histidine kinase"/>
    <property type="match status" value="1"/>
</dbReference>
<keyword evidence="9 13" id="KW-0067">ATP-binding</keyword>
<dbReference type="EMBL" id="CP032331">
    <property type="protein sequence ID" value="QCO05009.1"/>
    <property type="molecule type" value="Genomic_DNA"/>
</dbReference>
<gene>
    <name evidence="18" type="ORF">D3867_20850</name>
</gene>
<dbReference type="CDD" id="cd16944">
    <property type="entry name" value="HATPase_NtrY-like"/>
    <property type="match status" value="1"/>
</dbReference>
<dbReference type="SMART" id="SM00304">
    <property type="entry name" value="HAMP"/>
    <property type="match status" value="1"/>
</dbReference>
<feature type="region of interest" description="Disordered" evidence="14">
    <location>
        <begin position="743"/>
        <end position="774"/>
    </location>
</feature>
<dbReference type="SUPFAM" id="SSF55785">
    <property type="entry name" value="PYP-like sensor domain (PAS domain)"/>
    <property type="match status" value="1"/>
</dbReference>
<feature type="transmembrane region" description="Helical" evidence="15">
    <location>
        <begin position="62"/>
        <end position="82"/>
    </location>
</feature>
<dbReference type="InterPro" id="IPR035965">
    <property type="entry name" value="PAS-like_dom_sf"/>
</dbReference>
<protein>
    <recommendedName>
        <fullName evidence="13">Nitrogen regulation protein</fullName>
        <ecNumber evidence="13">2.7.13.3</ecNumber>
    </recommendedName>
</protein>
<evidence type="ECO:0000256" key="2">
    <source>
        <dbReference type="ARBA" id="ARBA00004651"/>
    </source>
</evidence>
<evidence type="ECO:0000256" key="5">
    <source>
        <dbReference type="ARBA" id="ARBA00022679"/>
    </source>
</evidence>
<dbReference type="SUPFAM" id="SSF55874">
    <property type="entry name" value="ATPase domain of HSP90 chaperone/DNA topoisomerase II/histidine kinase"/>
    <property type="match status" value="1"/>
</dbReference>
<dbReference type="SUPFAM" id="SSF158472">
    <property type="entry name" value="HAMP domain-like"/>
    <property type="match status" value="1"/>
</dbReference>
<feature type="domain" description="Histidine kinase" evidence="16">
    <location>
        <begin position="521"/>
        <end position="743"/>
    </location>
</feature>
<dbReference type="Pfam" id="PF19312">
    <property type="entry name" value="NtrY_N"/>
    <property type="match status" value="1"/>
</dbReference>
<evidence type="ECO:0000256" key="6">
    <source>
        <dbReference type="ARBA" id="ARBA00022692"/>
    </source>
</evidence>
<reference evidence="18 19" key="1">
    <citation type="submission" date="2018-09" db="EMBL/GenBank/DDBJ databases">
        <title>Whole genome based analysis of evolution and adaptive divergence in Indian and Brazilian strains of Azospirillum brasilense.</title>
        <authorList>
            <person name="Singh C."/>
            <person name="Tripathi A.K."/>
        </authorList>
    </citation>
    <scope>NUCLEOTIDE SEQUENCE [LARGE SCALE GENOMIC DNA]</scope>
    <source>
        <strain evidence="18 19">MTCC4036</strain>
        <plasmid evidence="18 19">p1</plasmid>
    </source>
</reference>
<dbReference type="PROSITE" id="PS50109">
    <property type="entry name" value="HIS_KIN"/>
    <property type="match status" value="1"/>
</dbReference>
<sequence>MDVAHTPEPVTPLWQQFLRWAARVGLAKRLAFALSLAALVAGFATYTALTESAPFGETNPRTVTWLLTLDLALLLLLGVLIARRIVYLWIGRRRGLAGSQMHVRLVAVFSLLAVAPAIIMAIFSTVFFYVGVQSWFSDRVRTAVNESLAVASAYLHEHQQNIRADALAMANDLNQEAARLASDPERFEQVVATQAMLRALSEAIVFNGTTGAIVARSGYTFALEFDPIPDDKLATARRGEVAMIVSENDDRVRALVRLDRFADTYLYVGRMVEPRVLSHMASAEGAVREFGALESQRGSLQITFTLIFLVVAMLLLLAAVWAGLIFATRLARPISALIGAAERVRAGDLTVRVTEPPGEDELGLLSRAFNRMTTEIESQRHELLSANRLIDERRRFTETVLGGVSAGVIGLNAEGRITLPNFSAARLLGVEDAESLIGMKLAELSPEMGELLDHAPGRPGRVVQDQIQIRRPGTTPLTLLVRISTEGRGSGEIRGYVVTFDDITELVSAQRKAAWADVARRIAHEIKNPLTPIQLSAERLRRKYLKEITSDTEVFTMCTDTIVRQVDDIRRMVDEFSAFARMPQPVMKPCNLNDLVRQAVFLQSSAHAGKIKFDMTLPQGPLTVPCDSRQISQALTNLLQNAADAIEGRPPPAEGEELPPGHVAIRVEADAERIAMIIEDNGKGLPTEERDRLTEPYVTTRAKGTGLGLAIVKKIMEDHGGVLTLEDREGGGARVGLVIPNTSTSSGMAAGDAPGGVGTPAETGEEKRHAAHGA</sequence>
<dbReference type="Gene3D" id="3.30.565.10">
    <property type="entry name" value="Histidine kinase-like ATPase, C-terminal domain"/>
    <property type="match status" value="1"/>
</dbReference>
<organism evidence="18 19">
    <name type="scientific">Azospirillum brasilense</name>
    <dbReference type="NCBI Taxonomy" id="192"/>
    <lineage>
        <taxon>Bacteria</taxon>
        <taxon>Pseudomonadati</taxon>
        <taxon>Pseudomonadota</taxon>
        <taxon>Alphaproteobacteria</taxon>
        <taxon>Rhodospirillales</taxon>
        <taxon>Azospirillaceae</taxon>
        <taxon>Azospirillum</taxon>
    </lineage>
</organism>
<evidence type="ECO:0000256" key="4">
    <source>
        <dbReference type="ARBA" id="ARBA00022553"/>
    </source>
</evidence>
<evidence type="ECO:0000256" key="10">
    <source>
        <dbReference type="ARBA" id="ARBA00022989"/>
    </source>
</evidence>
<dbReference type="Gene3D" id="6.10.340.10">
    <property type="match status" value="1"/>
</dbReference>
<dbReference type="Pfam" id="PF02518">
    <property type="entry name" value="HATPase_c"/>
    <property type="match status" value="1"/>
</dbReference>
<dbReference type="InterPro" id="IPR036097">
    <property type="entry name" value="HisK_dim/P_sf"/>
</dbReference>
<feature type="domain" description="HAMP" evidence="17">
    <location>
        <begin position="328"/>
        <end position="381"/>
    </location>
</feature>
<dbReference type="SMART" id="SM00387">
    <property type="entry name" value="HATPase_c"/>
    <property type="match status" value="1"/>
</dbReference>
<keyword evidence="12 13" id="KW-0472">Membrane</keyword>
<evidence type="ECO:0000259" key="17">
    <source>
        <dbReference type="PROSITE" id="PS50885"/>
    </source>
</evidence>
<evidence type="ECO:0000313" key="18">
    <source>
        <dbReference type="EMBL" id="QCO05009.1"/>
    </source>
</evidence>
<dbReference type="CDD" id="cd00130">
    <property type="entry name" value="PAS"/>
    <property type="match status" value="1"/>
</dbReference>
<evidence type="ECO:0000256" key="7">
    <source>
        <dbReference type="ARBA" id="ARBA00022741"/>
    </source>
</evidence>
<dbReference type="PANTHER" id="PTHR43065">
    <property type="entry name" value="SENSOR HISTIDINE KINASE"/>
    <property type="match status" value="1"/>
</dbReference>
<keyword evidence="18" id="KW-0614">Plasmid</keyword>
<dbReference type="GO" id="GO:0006355">
    <property type="term" value="P:regulation of DNA-templated transcription"/>
    <property type="evidence" value="ECO:0007669"/>
    <property type="project" value="InterPro"/>
</dbReference>
<dbReference type="Gene3D" id="1.10.287.130">
    <property type="match status" value="1"/>
</dbReference>
<dbReference type="InterPro" id="IPR000014">
    <property type="entry name" value="PAS"/>
</dbReference>
<dbReference type="FunFam" id="1.10.287.130:FF:000107">
    <property type="entry name" value="Sensor histidine kinase YycG"/>
    <property type="match status" value="1"/>
</dbReference>
<dbReference type="InterPro" id="IPR003660">
    <property type="entry name" value="HAMP_dom"/>
</dbReference>
<evidence type="ECO:0000256" key="9">
    <source>
        <dbReference type="ARBA" id="ARBA00022840"/>
    </source>
</evidence>
<feature type="transmembrane region" description="Helical" evidence="15">
    <location>
        <begin position="30"/>
        <end position="50"/>
    </location>
</feature>
<evidence type="ECO:0000256" key="11">
    <source>
        <dbReference type="ARBA" id="ARBA00023012"/>
    </source>
</evidence>
<keyword evidence="11 13" id="KW-0902">Two-component regulatory system</keyword>
<dbReference type="PROSITE" id="PS50885">
    <property type="entry name" value="HAMP"/>
    <property type="match status" value="1"/>
</dbReference>
<dbReference type="InterPro" id="IPR003661">
    <property type="entry name" value="HisK_dim/P_dom"/>
</dbReference>
<dbReference type="SMART" id="SM00388">
    <property type="entry name" value="HisKA"/>
    <property type="match status" value="1"/>
</dbReference>
<keyword evidence="8 13" id="KW-0418">Kinase</keyword>
<dbReference type="EC" id="2.7.13.3" evidence="13"/>
<keyword evidence="5 13" id="KW-0808">Transferase</keyword>
<keyword evidence="4" id="KW-0597">Phosphoprotein</keyword>
<accession>A0A4D8QD86</accession>
<dbReference type="InterPro" id="IPR004358">
    <property type="entry name" value="Sig_transdc_His_kin-like_C"/>
</dbReference>
<dbReference type="Pfam" id="PF00989">
    <property type="entry name" value="PAS"/>
    <property type="match status" value="1"/>
</dbReference>
<dbReference type="PRINTS" id="PR00344">
    <property type="entry name" value="BCTRLSENSOR"/>
</dbReference>
<dbReference type="InterPro" id="IPR003594">
    <property type="entry name" value="HATPase_dom"/>
</dbReference>
<evidence type="ECO:0000256" key="3">
    <source>
        <dbReference type="ARBA" id="ARBA00022475"/>
    </source>
</evidence>
<comment type="subcellular location">
    <subcellularLocation>
        <location evidence="2 13">Cell membrane</location>
        <topology evidence="2 13">Multi-pass membrane protein</topology>
    </subcellularLocation>
</comment>
<evidence type="ECO:0000256" key="8">
    <source>
        <dbReference type="ARBA" id="ARBA00022777"/>
    </source>
</evidence>
<keyword evidence="3 13" id="KW-1003">Cell membrane</keyword>
<dbReference type="AlphaFoldDB" id="A0A4D8QD86"/>
<dbReference type="InterPro" id="IPR045671">
    <property type="entry name" value="NtrY-like_N"/>
</dbReference>
<geneLocation type="plasmid" evidence="18">
    <name>p1</name>
</geneLocation>
<evidence type="ECO:0000256" key="14">
    <source>
        <dbReference type="SAM" id="MobiDB-lite"/>
    </source>
</evidence>
<dbReference type="PANTHER" id="PTHR43065:SF10">
    <property type="entry name" value="PEROXIDE STRESS-ACTIVATED HISTIDINE KINASE MAK3"/>
    <property type="match status" value="1"/>
</dbReference>
<dbReference type="InterPro" id="IPR013767">
    <property type="entry name" value="PAS_fold"/>
</dbReference>
<feature type="transmembrane region" description="Helical" evidence="15">
    <location>
        <begin position="304"/>
        <end position="327"/>
    </location>
</feature>
<dbReference type="InterPro" id="IPR017232">
    <property type="entry name" value="NtrY"/>
</dbReference>
<dbReference type="CDD" id="cd00082">
    <property type="entry name" value="HisKA"/>
    <property type="match status" value="1"/>
</dbReference>
<keyword evidence="7 13" id="KW-0547">Nucleotide-binding</keyword>
<dbReference type="GO" id="GO:0000155">
    <property type="term" value="F:phosphorelay sensor kinase activity"/>
    <property type="evidence" value="ECO:0007669"/>
    <property type="project" value="InterPro"/>
</dbReference>
<dbReference type="Pfam" id="PF00672">
    <property type="entry name" value="HAMP"/>
    <property type="match status" value="1"/>
</dbReference>
<evidence type="ECO:0000256" key="15">
    <source>
        <dbReference type="SAM" id="Phobius"/>
    </source>
</evidence>
<dbReference type="GO" id="GO:0009399">
    <property type="term" value="P:nitrogen fixation"/>
    <property type="evidence" value="ECO:0007669"/>
    <property type="project" value="UniProtKB-UniRule"/>
</dbReference>
<dbReference type="Proteomes" id="UP000298596">
    <property type="component" value="Plasmid p1"/>
</dbReference>
<dbReference type="InterPro" id="IPR036890">
    <property type="entry name" value="HATPase_C_sf"/>
</dbReference>
<dbReference type="InterPro" id="IPR005467">
    <property type="entry name" value="His_kinase_dom"/>
</dbReference>
<evidence type="ECO:0000259" key="16">
    <source>
        <dbReference type="PROSITE" id="PS50109"/>
    </source>
</evidence>
<dbReference type="GO" id="GO:0005524">
    <property type="term" value="F:ATP binding"/>
    <property type="evidence" value="ECO:0007669"/>
    <property type="project" value="UniProtKB-UniRule"/>
</dbReference>
<evidence type="ECO:0000256" key="1">
    <source>
        <dbReference type="ARBA" id="ARBA00000085"/>
    </source>
</evidence>
<keyword evidence="10 15" id="KW-1133">Transmembrane helix</keyword>
<dbReference type="Pfam" id="PF00512">
    <property type="entry name" value="HisKA"/>
    <property type="match status" value="1"/>
</dbReference>
<name>A0A4D8QD86_AZOBR</name>
<dbReference type="CDD" id="cd06225">
    <property type="entry name" value="HAMP"/>
    <property type="match status" value="1"/>
</dbReference>
<dbReference type="Gene3D" id="3.30.450.20">
    <property type="entry name" value="PAS domain"/>
    <property type="match status" value="1"/>
</dbReference>
<proteinExistence type="predicted"/>
<evidence type="ECO:0000256" key="13">
    <source>
        <dbReference type="PIRNR" id="PIRNR037532"/>
    </source>
</evidence>
<evidence type="ECO:0000256" key="12">
    <source>
        <dbReference type="ARBA" id="ARBA00023136"/>
    </source>
</evidence>
<dbReference type="GO" id="GO:0005886">
    <property type="term" value="C:plasma membrane"/>
    <property type="evidence" value="ECO:0007669"/>
    <property type="project" value="UniProtKB-SubCell"/>
</dbReference>
<evidence type="ECO:0000313" key="19">
    <source>
        <dbReference type="Proteomes" id="UP000298596"/>
    </source>
</evidence>
<keyword evidence="6 13" id="KW-0812">Transmembrane</keyword>